<evidence type="ECO:0000313" key="3">
    <source>
        <dbReference type="EMBL" id="CAK7268241.1"/>
    </source>
</evidence>
<gene>
    <name evidence="3" type="ORF">SEPCBS119000_002960</name>
</gene>
<evidence type="ECO:0000259" key="1">
    <source>
        <dbReference type="Pfam" id="PF23074"/>
    </source>
</evidence>
<dbReference type="InterPro" id="IPR057081">
    <property type="entry name" value="PH_N"/>
</dbReference>
<reference evidence="3 4" key="1">
    <citation type="submission" date="2024-01" db="EMBL/GenBank/DDBJ databases">
        <authorList>
            <person name="Allen C."/>
            <person name="Tagirdzhanova G."/>
        </authorList>
    </citation>
    <scope>NUCLEOTIDE SEQUENCE [LARGE SCALE GENOMIC DNA]</scope>
    <source>
        <strain evidence="3 4">CBS 119000</strain>
    </source>
</reference>
<sequence>MFKDLQARIRKLCERQGIKVIGPPEPVATSETSDFSDHDVGAHWVEGIFSRPPTARTRLKQIPPSKCYGPWCDFNPNDVNVLFRRSFERGLIVLSAFIDPTNRSSFLVIRSLETGAKRFSVRGIHDLCIERDGSSLVIKRSSPANRSGKLWAVLSFRSWEDLVLFHCTFVSLKFESELTRKVDRSDCTISDEKRHYQATIIDDGFQHSLQVLQDNNTRGLRLNANVWDGPLRYCPVWTAFITQQVLCPYVFCAVYREANMRQNKHHAFEMEFLTEEARESFLDIFEMSPVHAAGSKPTATEPVSILKNAKAS</sequence>
<keyword evidence="4" id="KW-1185">Reference proteome</keyword>
<evidence type="ECO:0000259" key="2">
    <source>
        <dbReference type="Pfam" id="PF23076"/>
    </source>
</evidence>
<evidence type="ECO:0000313" key="4">
    <source>
        <dbReference type="Proteomes" id="UP001642502"/>
    </source>
</evidence>
<accession>A0ABP0DKU8</accession>
<feature type="domain" description="PH" evidence="1">
    <location>
        <begin position="77"/>
        <end position="185"/>
    </location>
</feature>
<dbReference type="Proteomes" id="UP001642502">
    <property type="component" value="Unassembled WGS sequence"/>
</dbReference>
<dbReference type="Pfam" id="PF23074">
    <property type="entry name" value="PH_FT_N"/>
    <property type="match status" value="1"/>
</dbReference>
<comment type="caution">
    <text evidence="3">The sequence shown here is derived from an EMBL/GenBank/DDBJ whole genome shotgun (WGS) entry which is preliminary data.</text>
</comment>
<dbReference type="Pfam" id="PF23076">
    <property type="entry name" value="PH_FT_C"/>
    <property type="match status" value="1"/>
</dbReference>
<protein>
    <submittedName>
        <fullName evidence="3">Uncharacterized protein</fullName>
    </submittedName>
</protein>
<proteinExistence type="predicted"/>
<name>A0ABP0DKU8_9PEZI</name>
<feature type="domain" description="PH" evidence="2">
    <location>
        <begin position="194"/>
        <end position="245"/>
    </location>
</feature>
<dbReference type="InterPro" id="IPR057082">
    <property type="entry name" value="PH_C"/>
</dbReference>
<dbReference type="EMBL" id="CAWUON010000035">
    <property type="protein sequence ID" value="CAK7268241.1"/>
    <property type="molecule type" value="Genomic_DNA"/>
</dbReference>
<organism evidence="3 4">
    <name type="scientific">Sporothrix epigloea</name>
    <dbReference type="NCBI Taxonomy" id="1892477"/>
    <lineage>
        <taxon>Eukaryota</taxon>
        <taxon>Fungi</taxon>
        <taxon>Dikarya</taxon>
        <taxon>Ascomycota</taxon>
        <taxon>Pezizomycotina</taxon>
        <taxon>Sordariomycetes</taxon>
        <taxon>Sordariomycetidae</taxon>
        <taxon>Ophiostomatales</taxon>
        <taxon>Ophiostomataceae</taxon>
        <taxon>Sporothrix</taxon>
    </lineage>
</organism>